<accession>A0A4R6FF79</accession>
<sequence>MPSRTAPDRSGFGSETGVDSSLLPDYDRQAARRRVIVFVSVGVLAYLIAMVATMPASVLIRNRDWRTGISGTIWNGEAGLAGGSVLSWQFAPLRSLTSLGFAIDWHANGADTDIGGRALFRPGRTVLDHVSGSADASLIKAIQPLPFDCAMQMHVEMPRIAIGGGDSEMEGQLATDTGSCVGANGIATPVAPLVLTAEPLGQETRIRLTPMAQRRRELVRATLKEDGALSITMTQAGAAALPFAGVPGGSTIEAGL</sequence>
<organism evidence="2 3">
    <name type="scientific">Stakelama pacifica</name>
    <dbReference type="NCBI Taxonomy" id="517720"/>
    <lineage>
        <taxon>Bacteria</taxon>
        <taxon>Pseudomonadati</taxon>
        <taxon>Pseudomonadota</taxon>
        <taxon>Alphaproteobacteria</taxon>
        <taxon>Sphingomonadales</taxon>
        <taxon>Sphingomonadaceae</taxon>
        <taxon>Stakelama</taxon>
    </lineage>
</organism>
<evidence type="ECO:0000256" key="1">
    <source>
        <dbReference type="SAM" id="Phobius"/>
    </source>
</evidence>
<proteinExistence type="predicted"/>
<feature type="transmembrane region" description="Helical" evidence="1">
    <location>
        <begin position="35"/>
        <end position="60"/>
    </location>
</feature>
<dbReference type="EMBL" id="SNWD01000014">
    <property type="protein sequence ID" value="TDN79044.1"/>
    <property type="molecule type" value="Genomic_DNA"/>
</dbReference>
<dbReference type="AlphaFoldDB" id="A0A4R6FF79"/>
<reference evidence="2 3" key="1">
    <citation type="submission" date="2019-03" db="EMBL/GenBank/DDBJ databases">
        <title>Genomic Encyclopedia of Type Strains, Phase IV (KMG-IV): sequencing the most valuable type-strain genomes for metagenomic binning, comparative biology and taxonomic classification.</title>
        <authorList>
            <person name="Goeker M."/>
        </authorList>
    </citation>
    <scope>NUCLEOTIDE SEQUENCE [LARGE SCALE GENOMIC DNA]</scope>
    <source>
        <strain evidence="2 3">DSM 25059</strain>
    </source>
</reference>
<keyword evidence="3" id="KW-1185">Reference proteome</keyword>
<protein>
    <submittedName>
        <fullName evidence="2">Type II secretion system (T2SS) protein N</fullName>
    </submittedName>
</protein>
<name>A0A4R6FF79_9SPHN</name>
<keyword evidence="1" id="KW-1133">Transmembrane helix</keyword>
<comment type="caution">
    <text evidence="2">The sequence shown here is derived from an EMBL/GenBank/DDBJ whole genome shotgun (WGS) entry which is preliminary data.</text>
</comment>
<keyword evidence="1" id="KW-0472">Membrane</keyword>
<evidence type="ECO:0000313" key="3">
    <source>
        <dbReference type="Proteomes" id="UP000295493"/>
    </source>
</evidence>
<dbReference type="Proteomes" id="UP000295493">
    <property type="component" value="Unassembled WGS sequence"/>
</dbReference>
<keyword evidence="1" id="KW-0812">Transmembrane</keyword>
<evidence type="ECO:0000313" key="2">
    <source>
        <dbReference type="EMBL" id="TDN79044.1"/>
    </source>
</evidence>
<gene>
    <name evidence="2" type="ORF">EV664_11480</name>
</gene>